<dbReference type="AlphaFoldDB" id="A0A5B8K2X4"/>
<evidence type="ECO:0000313" key="3">
    <source>
        <dbReference type="Proteomes" id="UP000317512"/>
    </source>
</evidence>
<accession>A0A5B8K2X4</accession>
<dbReference type="InterPro" id="IPR011335">
    <property type="entry name" value="Restrct_endonuc-II-like"/>
</dbReference>
<protein>
    <submittedName>
        <fullName evidence="2">Uncharacterized protein</fullName>
    </submittedName>
</protein>
<keyword evidence="1" id="KW-0175">Coiled coil</keyword>
<dbReference type="Proteomes" id="UP000317512">
    <property type="component" value="Chromosome"/>
</dbReference>
<dbReference type="OrthoDB" id="5363706at2"/>
<dbReference type="RefSeq" id="WP_146308404.1">
    <property type="nucleotide sequence ID" value="NZ_CP041663.1"/>
</dbReference>
<sequence>MLIPFSFIISDIYIYLRANEESKILKENFFNITTQNSVLSISNKKLHEDLSTHKKLSDNLNSKIAELNNDIDDLINENKNYKLNYEREISEKNKIINYLKNVLNSKTKNNDSVSNLNKGIAYEHQILNTYDPKKWTAYWNGLQGKNDNGIDLIMWENNGKSVHLIQCKNHRSTKPCQNDLNNFFVMCEVWFENEKEKCKIFDRHIKKIFISNLEPTEQFKKMLEESKKITVNKDIEFKKILWDDKKYCPCINQKKNFKQLKKIVYKFNEEKKRIDHLELLEL</sequence>
<gene>
    <name evidence="2" type="ORF">FOY43_00115</name>
</gene>
<reference evidence="3" key="1">
    <citation type="submission" date="2019-07" db="EMBL/GenBank/DDBJ databases">
        <title>Complete genome sequences of three Mycoplasma sp. 1220 strains.</title>
        <authorList>
            <person name="Grozner D."/>
            <person name="Forro B."/>
            <person name="Kovacs A.B."/>
            <person name="Marton S."/>
            <person name="Banyai K."/>
            <person name="Kreizinger Z."/>
            <person name="Sulyok K.M."/>
            <person name="Gyuranecz M."/>
        </authorList>
    </citation>
    <scope>NUCLEOTIDE SEQUENCE [LARGE SCALE GENOMIC DNA]</scope>
    <source>
        <strain evidence="3">MYCAV93</strain>
    </source>
</reference>
<evidence type="ECO:0000313" key="2">
    <source>
        <dbReference type="EMBL" id="QDY88078.1"/>
    </source>
</evidence>
<dbReference type="SUPFAM" id="SSF52980">
    <property type="entry name" value="Restriction endonuclease-like"/>
    <property type="match status" value="1"/>
</dbReference>
<dbReference type="EMBL" id="CP041663">
    <property type="protein sequence ID" value="QDY88078.1"/>
    <property type="molecule type" value="Genomic_DNA"/>
</dbReference>
<organism evidence="2 3">
    <name type="scientific">Mycoplasma anserisalpingitidis</name>
    <dbReference type="NCBI Taxonomy" id="519450"/>
    <lineage>
        <taxon>Bacteria</taxon>
        <taxon>Bacillati</taxon>
        <taxon>Mycoplasmatota</taxon>
        <taxon>Mollicutes</taxon>
        <taxon>Mycoplasmataceae</taxon>
        <taxon>Mycoplasma</taxon>
    </lineage>
</organism>
<evidence type="ECO:0000256" key="1">
    <source>
        <dbReference type="SAM" id="Coils"/>
    </source>
</evidence>
<proteinExistence type="predicted"/>
<name>A0A5B8K2X4_9MOLU</name>
<feature type="coiled-coil region" evidence="1">
    <location>
        <begin position="50"/>
        <end position="91"/>
    </location>
</feature>